<feature type="compositionally biased region" description="Polar residues" evidence="1">
    <location>
        <begin position="470"/>
        <end position="489"/>
    </location>
</feature>
<evidence type="ECO:0000313" key="2">
    <source>
        <dbReference type="EMBL" id="MCP2178010.1"/>
    </source>
</evidence>
<feature type="region of interest" description="Disordered" evidence="1">
    <location>
        <begin position="682"/>
        <end position="715"/>
    </location>
</feature>
<feature type="compositionally biased region" description="Low complexity" evidence="1">
    <location>
        <begin position="170"/>
        <end position="206"/>
    </location>
</feature>
<feature type="compositionally biased region" description="Polar residues" evidence="1">
    <location>
        <begin position="441"/>
        <end position="457"/>
    </location>
</feature>
<protein>
    <submittedName>
        <fullName evidence="2">Uncharacterized protein</fullName>
    </submittedName>
</protein>
<feature type="compositionally biased region" description="Low complexity" evidence="1">
    <location>
        <begin position="125"/>
        <end position="163"/>
    </location>
</feature>
<feature type="compositionally biased region" description="Basic and acidic residues" evidence="1">
    <location>
        <begin position="695"/>
        <end position="707"/>
    </location>
</feature>
<proteinExistence type="predicted"/>
<feature type="compositionally biased region" description="Pro residues" evidence="1">
    <location>
        <begin position="397"/>
        <end position="411"/>
    </location>
</feature>
<gene>
    <name evidence="2" type="ORF">LX13_003851</name>
</gene>
<feature type="region of interest" description="Disordered" evidence="1">
    <location>
        <begin position="83"/>
        <end position="206"/>
    </location>
</feature>
<evidence type="ECO:0000256" key="1">
    <source>
        <dbReference type="SAM" id="MobiDB-lite"/>
    </source>
</evidence>
<keyword evidence="3" id="KW-1185">Reference proteome</keyword>
<organism evidence="2 3">
    <name type="scientific">Williamsia maris</name>
    <dbReference type="NCBI Taxonomy" id="72806"/>
    <lineage>
        <taxon>Bacteria</taxon>
        <taxon>Bacillati</taxon>
        <taxon>Actinomycetota</taxon>
        <taxon>Actinomycetes</taxon>
        <taxon>Mycobacteriales</taxon>
        <taxon>Nocardiaceae</taxon>
        <taxon>Williamsia</taxon>
    </lineage>
</organism>
<dbReference type="EMBL" id="JAMTCJ010000004">
    <property type="protein sequence ID" value="MCP2178010.1"/>
    <property type="molecule type" value="Genomic_DNA"/>
</dbReference>
<sequence>MTHPATPEKPHPRTGHRPASGVRYTVRVMAAVLATITTLALAWFIIAATAAPAHADALCDAMRARFGPGYPCISVPTNTFTHTAPAAPTTTNPGQQSSGGPQVGIDVGPGPGIGNGTPIVPVPGAPTAAPGTTRAPAATPTTPQVPARPTQPGQQTAQPAPQATQPPPSTSSRPTAPTTTPAPAPAGTSAPTQKASIPTTDDNTSDQTTQMLWLLGGAAAIVAGATSTRSGGIGRYRATATANGYPTVGSALRSWLPGGGSERARIGNSQYVLINDPTSPRSYVFHENVPPGGHMSVNPDGTATIYNKDGQPVGTIAEPWAYDSLGHPQKTWYTVDNNGNLVQHIDPEPNALYPILADPPDPSARLKQAQQQQAAAAQGHPAHQPGTGTPLNKSPKANPPPPPPATPPPANKPDYSGDPHSQAGTHSGLPAQDTASGPDVAQQTPEPSTTPRDNTGLRNALTAPIRDQPQEPSSRSSLQGATPEPNQRFTYDDWLKNNYLGQSVSDGPDQFSDDSGATWRRDGETGLGGGQVWRNIDAPNTTITVIRNSDGSTTYISNAGDITRVGRDGGITQNVHLDDGKAIAGSDVSDAVLTLVPGVGLVRSGRLILSLVRSGMPSRGGRGTANDGDTSPVFISREADNGKGVIYQLEKDVGNGNGNTGSVRIMQPTKRYPNGYARFYNDQGQPMNELGKPGSKPDSHFRIEPDGTFKLPQGW</sequence>
<dbReference type="PRINTS" id="PR01217">
    <property type="entry name" value="PRICHEXTENSN"/>
</dbReference>
<name>A0ABT1HJ89_9NOCA</name>
<reference evidence="2 3" key="1">
    <citation type="submission" date="2022-06" db="EMBL/GenBank/DDBJ databases">
        <title>Genomic Encyclopedia of Archaeal and Bacterial Type Strains, Phase II (KMG-II): from individual species to whole genera.</title>
        <authorList>
            <person name="Goeker M."/>
        </authorList>
    </citation>
    <scope>NUCLEOTIDE SEQUENCE [LARGE SCALE GENOMIC DNA]</scope>
    <source>
        <strain evidence="2 3">DSM 44693</strain>
    </source>
</reference>
<feature type="compositionally biased region" description="Low complexity" evidence="1">
    <location>
        <begin position="368"/>
        <end position="396"/>
    </location>
</feature>
<accession>A0ABT1HJ89</accession>
<evidence type="ECO:0000313" key="3">
    <source>
        <dbReference type="Proteomes" id="UP001206895"/>
    </source>
</evidence>
<dbReference type="Proteomes" id="UP001206895">
    <property type="component" value="Unassembled WGS sequence"/>
</dbReference>
<feature type="region of interest" description="Disordered" evidence="1">
    <location>
        <begin position="351"/>
        <end position="531"/>
    </location>
</feature>
<comment type="caution">
    <text evidence="2">The sequence shown here is derived from an EMBL/GenBank/DDBJ whole genome shotgun (WGS) entry which is preliminary data.</text>
</comment>
<feature type="compositionally biased region" description="Low complexity" evidence="1">
    <location>
        <begin position="83"/>
        <end position="106"/>
    </location>
</feature>